<sequence>MPHAAPDPLLSLQQQARPLASQPGHTATALPELWLFRSDQPLSLVRGYSPYSQVAVALSGRKWIHCQGQTFLNDARQHVVLHGRHHYQAEVEASPAAPYIALKLQLPPALLGRTLLELLEAQLLPRREVAAAAFVGEVNAPLADALCRLLDCLGHATERRLLAPLYLKEITVRLLTSEAASVLRAGLTREHLQVLRAMQYIERHATRQPEIEEIASAVAMSRSSLGHRFRQIVGMPPGQYARQLRLETARLLLLDEQVSVAQAAEQAGYASTSHFSRDFRRQFGLSPGRYADTFLRQAVLPLAAMAG</sequence>
<dbReference type="PANTHER" id="PTHR43436:SF1">
    <property type="entry name" value="TRANSCRIPTIONAL REGULATORY PROTEIN"/>
    <property type="match status" value="1"/>
</dbReference>
<organism evidence="5 6">
    <name type="scientific">Leeia aquatica</name>
    <dbReference type="NCBI Taxonomy" id="2725557"/>
    <lineage>
        <taxon>Bacteria</taxon>
        <taxon>Pseudomonadati</taxon>
        <taxon>Pseudomonadota</taxon>
        <taxon>Betaproteobacteria</taxon>
        <taxon>Neisseriales</taxon>
        <taxon>Leeiaceae</taxon>
        <taxon>Leeia</taxon>
    </lineage>
</organism>
<comment type="caution">
    <text evidence="5">The sequence shown here is derived from an EMBL/GenBank/DDBJ whole genome shotgun (WGS) entry which is preliminary data.</text>
</comment>
<dbReference type="InterPro" id="IPR018060">
    <property type="entry name" value="HTH_AraC"/>
</dbReference>
<dbReference type="PROSITE" id="PS01124">
    <property type="entry name" value="HTH_ARAC_FAMILY_2"/>
    <property type="match status" value="1"/>
</dbReference>
<dbReference type="InterPro" id="IPR018062">
    <property type="entry name" value="HTH_AraC-typ_CS"/>
</dbReference>
<accession>A0A847SB90</accession>
<proteinExistence type="predicted"/>
<feature type="domain" description="HTH araC/xylS-type" evidence="4">
    <location>
        <begin position="195"/>
        <end position="293"/>
    </location>
</feature>
<dbReference type="SUPFAM" id="SSF46689">
    <property type="entry name" value="Homeodomain-like"/>
    <property type="match status" value="2"/>
</dbReference>
<dbReference type="PRINTS" id="PR00032">
    <property type="entry name" value="HTHARAC"/>
</dbReference>
<evidence type="ECO:0000259" key="4">
    <source>
        <dbReference type="PROSITE" id="PS01124"/>
    </source>
</evidence>
<dbReference type="Proteomes" id="UP000587991">
    <property type="component" value="Unassembled WGS sequence"/>
</dbReference>
<dbReference type="InterPro" id="IPR020449">
    <property type="entry name" value="Tscrpt_reg_AraC-type_HTH"/>
</dbReference>
<evidence type="ECO:0000256" key="3">
    <source>
        <dbReference type="ARBA" id="ARBA00023163"/>
    </source>
</evidence>
<dbReference type="PANTHER" id="PTHR43436">
    <property type="entry name" value="ARAC-FAMILY TRANSCRIPTIONAL REGULATOR"/>
    <property type="match status" value="1"/>
</dbReference>
<keyword evidence="2" id="KW-0238">DNA-binding</keyword>
<dbReference type="InterPro" id="IPR009594">
    <property type="entry name" value="Tscrpt_reg_HTH_AraC_N"/>
</dbReference>
<dbReference type="GO" id="GO:0003700">
    <property type="term" value="F:DNA-binding transcription factor activity"/>
    <property type="evidence" value="ECO:0007669"/>
    <property type="project" value="InterPro"/>
</dbReference>
<gene>
    <name evidence="5" type="ORF">HF682_13450</name>
</gene>
<evidence type="ECO:0000256" key="1">
    <source>
        <dbReference type="ARBA" id="ARBA00023015"/>
    </source>
</evidence>
<dbReference type="EMBL" id="JABAIM010000003">
    <property type="protein sequence ID" value="NLR76165.1"/>
    <property type="molecule type" value="Genomic_DNA"/>
</dbReference>
<evidence type="ECO:0000313" key="5">
    <source>
        <dbReference type="EMBL" id="NLR76165.1"/>
    </source>
</evidence>
<keyword evidence="6" id="KW-1185">Reference proteome</keyword>
<dbReference type="AlphaFoldDB" id="A0A847SB90"/>
<evidence type="ECO:0000313" key="6">
    <source>
        <dbReference type="Proteomes" id="UP000587991"/>
    </source>
</evidence>
<dbReference type="Pfam" id="PF06719">
    <property type="entry name" value="AraC_N"/>
    <property type="match status" value="1"/>
</dbReference>
<dbReference type="Pfam" id="PF12833">
    <property type="entry name" value="HTH_18"/>
    <property type="match status" value="1"/>
</dbReference>
<dbReference type="GO" id="GO:0043565">
    <property type="term" value="F:sequence-specific DNA binding"/>
    <property type="evidence" value="ECO:0007669"/>
    <property type="project" value="InterPro"/>
</dbReference>
<dbReference type="RefSeq" id="WP_168877836.1">
    <property type="nucleotide sequence ID" value="NZ_JABAIM010000003.1"/>
</dbReference>
<keyword evidence="3" id="KW-0804">Transcription</keyword>
<dbReference type="SMART" id="SM00342">
    <property type="entry name" value="HTH_ARAC"/>
    <property type="match status" value="1"/>
</dbReference>
<protein>
    <submittedName>
        <fullName evidence="5">AraC family transcriptional regulator</fullName>
    </submittedName>
</protein>
<name>A0A847SB90_9NEIS</name>
<keyword evidence="1" id="KW-0805">Transcription regulation</keyword>
<dbReference type="Gene3D" id="1.10.10.60">
    <property type="entry name" value="Homeodomain-like"/>
    <property type="match status" value="2"/>
</dbReference>
<dbReference type="InterPro" id="IPR009057">
    <property type="entry name" value="Homeodomain-like_sf"/>
</dbReference>
<evidence type="ECO:0000256" key="2">
    <source>
        <dbReference type="ARBA" id="ARBA00023125"/>
    </source>
</evidence>
<dbReference type="PROSITE" id="PS00041">
    <property type="entry name" value="HTH_ARAC_FAMILY_1"/>
    <property type="match status" value="1"/>
</dbReference>
<reference evidence="5 6" key="1">
    <citation type="submission" date="2020-04" db="EMBL/GenBank/DDBJ databases">
        <title>Draft genome of Leeia sp. IMCC25680.</title>
        <authorList>
            <person name="Song J."/>
            <person name="Cho J.-C."/>
        </authorList>
    </citation>
    <scope>NUCLEOTIDE SEQUENCE [LARGE SCALE GENOMIC DNA]</scope>
    <source>
        <strain evidence="5 6">IMCC25680</strain>
    </source>
</reference>